<dbReference type="EMBL" id="JAWDID010000012">
    <property type="protein sequence ID" value="MDU0340369.1"/>
    <property type="molecule type" value="Genomic_DNA"/>
</dbReference>
<evidence type="ECO:0000313" key="2">
    <source>
        <dbReference type="Proteomes" id="UP001254257"/>
    </source>
</evidence>
<accession>A0ABU3S6J8</accession>
<gene>
    <name evidence="1" type="ORF">RKE40_10770</name>
</gene>
<keyword evidence="2" id="KW-1185">Reference proteome</keyword>
<reference evidence="1 2" key="1">
    <citation type="submission" date="2023-09" db="EMBL/GenBank/DDBJ databases">
        <title>Whole genome shotgun sequencing (WGS) of Bosea sp. ZW T0_25, isolated from stored onions (Allium cepa).</title>
        <authorList>
            <person name="Stoll D.A."/>
            <person name="Huch M."/>
        </authorList>
    </citation>
    <scope>NUCLEOTIDE SEQUENCE [LARGE SCALE GENOMIC DNA]</scope>
    <source>
        <strain evidence="1 2">ZW T0_25</strain>
    </source>
</reference>
<name>A0ABU3S6J8_9HYPH</name>
<dbReference type="RefSeq" id="WP_316018238.1">
    <property type="nucleotide sequence ID" value="NZ_JAWDID010000012.1"/>
</dbReference>
<sequence>MKSFVFAVVFAVAAAYAASLVLANFQRPVEVAFATSGVRL</sequence>
<comment type="caution">
    <text evidence="1">The sequence shown here is derived from an EMBL/GenBank/DDBJ whole genome shotgun (WGS) entry which is preliminary data.</text>
</comment>
<evidence type="ECO:0000313" key="1">
    <source>
        <dbReference type="EMBL" id="MDU0340369.1"/>
    </source>
</evidence>
<protein>
    <submittedName>
        <fullName evidence="1">Uncharacterized protein</fullName>
    </submittedName>
</protein>
<organism evidence="1 2">
    <name type="scientific">Bosea rubneri</name>
    <dbReference type="NCBI Taxonomy" id="3075434"/>
    <lineage>
        <taxon>Bacteria</taxon>
        <taxon>Pseudomonadati</taxon>
        <taxon>Pseudomonadota</taxon>
        <taxon>Alphaproteobacteria</taxon>
        <taxon>Hyphomicrobiales</taxon>
        <taxon>Boseaceae</taxon>
        <taxon>Bosea</taxon>
    </lineage>
</organism>
<dbReference type="Proteomes" id="UP001254257">
    <property type="component" value="Unassembled WGS sequence"/>
</dbReference>
<proteinExistence type="predicted"/>